<gene>
    <name evidence="1" type="ORF">SNE40_009664</name>
</gene>
<reference evidence="1 2" key="1">
    <citation type="submission" date="2024-01" db="EMBL/GenBank/DDBJ databases">
        <title>The genome of the rayed Mediterranean limpet Patella caerulea (Linnaeus, 1758).</title>
        <authorList>
            <person name="Anh-Thu Weber A."/>
            <person name="Halstead-Nussloch G."/>
        </authorList>
    </citation>
    <scope>NUCLEOTIDE SEQUENCE [LARGE SCALE GENOMIC DNA]</scope>
    <source>
        <strain evidence="1">AATW-2023a</strain>
        <tissue evidence="1">Whole specimen</tissue>
    </source>
</reference>
<keyword evidence="2" id="KW-1185">Reference proteome</keyword>
<protein>
    <submittedName>
        <fullName evidence="1">Uncharacterized protein</fullName>
    </submittedName>
</protein>
<dbReference type="EMBL" id="JAZGQO010000007">
    <property type="protein sequence ID" value="KAK6181886.1"/>
    <property type="molecule type" value="Genomic_DNA"/>
</dbReference>
<comment type="caution">
    <text evidence="1">The sequence shown here is derived from an EMBL/GenBank/DDBJ whole genome shotgun (WGS) entry which is preliminary data.</text>
</comment>
<dbReference type="Proteomes" id="UP001347796">
    <property type="component" value="Unassembled WGS sequence"/>
</dbReference>
<evidence type="ECO:0000313" key="1">
    <source>
        <dbReference type="EMBL" id="KAK6181886.1"/>
    </source>
</evidence>
<proteinExistence type="predicted"/>
<dbReference type="AlphaFoldDB" id="A0AAN8PYT5"/>
<evidence type="ECO:0000313" key="2">
    <source>
        <dbReference type="Proteomes" id="UP001347796"/>
    </source>
</evidence>
<sequence>MNLKKSWVPPKFTSIHWDGKSLPTLQDKYEHEERLAVAVGDSDELKLLGIPAYQSGTDERAGEIISRLTSELLKAWQCSGNVVNMVFDTTSTNTGHMTAVCIQIQQRFDRALSWSRCCHHVGKLIVGHVFEDLKMEVSKSPEVSLFVRTRKNFIIFHMIQINLSTTLTFPSSPQKHTNTY</sequence>
<accession>A0AAN8PYT5</accession>
<organism evidence="1 2">
    <name type="scientific">Patella caerulea</name>
    <name type="common">Rayed Mediterranean limpet</name>
    <dbReference type="NCBI Taxonomy" id="87958"/>
    <lineage>
        <taxon>Eukaryota</taxon>
        <taxon>Metazoa</taxon>
        <taxon>Spiralia</taxon>
        <taxon>Lophotrochozoa</taxon>
        <taxon>Mollusca</taxon>
        <taxon>Gastropoda</taxon>
        <taxon>Patellogastropoda</taxon>
        <taxon>Patelloidea</taxon>
        <taxon>Patellidae</taxon>
        <taxon>Patella</taxon>
    </lineage>
</organism>
<name>A0AAN8PYT5_PATCE</name>